<keyword evidence="2" id="KW-1185">Reference proteome</keyword>
<dbReference type="EMBL" id="CAUYUE010000016">
    <property type="protein sequence ID" value="CAK0786933.1"/>
    <property type="molecule type" value="Genomic_DNA"/>
</dbReference>
<dbReference type="AlphaFoldDB" id="A0AAV1IHV8"/>
<accession>A0AAV1IHV8</accession>
<sequence length="107" mass="11448">MSCSLTALCKALILDIKQLHNSMHSYIRPEAFQGAGAGLQQLEAAAGTNVIFLLSKLEDHRGACLEGHELRVDSCAEGGRALSCCSALQNSADDGVIAVIMMADQWW</sequence>
<protein>
    <submittedName>
        <fullName evidence="1">Uncharacterized protein</fullName>
    </submittedName>
</protein>
<dbReference type="Proteomes" id="UP001314263">
    <property type="component" value="Unassembled WGS sequence"/>
</dbReference>
<organism evidence="1 2">
    <name type="scientific">Coccomyxa viridis</name>
    <dbReference type="NCBI Taxonomy" id="1274662"/>
    <lineage>
        <taxon>Eukaryota</taxon>
        <taxon>Viridiplantae</taxon>
        <taxon>Chlorophyta</taxon>
        <taxon>core chlorophytes</taxon>
        <taxon>Trebouxiophyceae</taxon>
        <taxon>Trebouxiophyceae incertae sedis</taxon>
        <taxon>Coccomyxaceae</taxon>
        <taxon>Coccomyxa</taxon>
    </lineage>
</organism>
<evidence type="ECO:0000313" key="2">
    <source>
        <dbReference type="Proteomes" id="UP001314263"/>
    </source>
</evidence>
<name>A0AAV1IHV8_9CHLO</name>
<reference evidence="1 2" key="1">
    <citation type="submission" date="2023-10" db="EMBL/GenBank/DDBJ databases">
        <authorList>
            <person name="Maclean D."/>
            <person name="Macfadyen A."/>
        </authorList>
    </citation>
    <scope>NUCLEOTIDE SEQUENCE [LARGE SCALE GENOMIC DNA]</scope>
</reference>
<evidence type="ECO:0000313" key="1">
    <source>
        <dbReference type="EMBL" id="CAK0786933.1"/>
    </source>
</evidence>
<proteinExistence type="predicted"/>
<comment type="caution">
    <text evidence="1">The sequence shown here is derived from an EMBL/GenBank/DDBJ whole genome shotgun (WGS) entry which is preliminary data.</text>
</comment>
<gene>
    <name evidence="1" type="ORF">CVIRNUC_010147</name>
</gene>